<dbReference type="FunFam" id="3.30.450.260:FF:000002">
    <property type="entry name" value="guanylate cyclase soluble subunit alpha-2"/>
    <property type="match status" value="1"/>
</dbReference>
<evidence type="ECO:0000256" key="5">
    <source>
        <dbReference type="ARBA" id="ARBA00023134"/>
    </source>
</evidence>
<evidence type="ECO:0000313" key="11">
    <source>
        <dbReference type="Proteomes" id="UP001208570"/>
    </source>
</evidence>
<dbReference type="Gene3D" id="6.10.250.780">
    <property type="match status" value="1"/>
</dbReference>
<comment type="caution">
    <text evidence="10">The sequence shown here is derived from an EMBL/GenBank/DDBJ whole genome shotgun (WGS) entry which is preliminary data.</text>
</comment>
<dbReference type="Pfam" id="PF07700">
    <property type="entry name" value="HNOB"/>
    <property type="match status" value="1"/>
</dbReference>
<evidence type="ECO:0000259" key="9">
    <source>
        <dbReference type="PROSITE" id="PS50125"/>
    </source>
</evidence>
<dbReference type="GO" id="GO:0004383">
    <property type="term" value="F:guanylate cyclase activity"/>
    <property type="evidence" value="ECO:0007669"/>
    <property type="project" value="UniProtKB-EC"/>
</dbReference>
<evidence type="ECO:0000256" key="8">
    <source>
        <dbReference type="SAM" id="Coils"/>
    </source>
</evidence>
<keyword evidence="8" id="KW-0175">Coiled coil</keyword>
<gene>
    <name evidence="10" type="ORF">LSH36_7g05007</name>
</gene>
<dbReference type="Gene3D" id="3.30.450.260">
    <property type="entry name" value="Haem NO binding associated domain"/>
    <property type="match status" value="1"/>
</dbReference>
<evidence type="ECO:0000313" key="10">
    <source>
        <dbReference type="EMBL" id="KAK2169731.1"/>
    </source>
</evidence>
<dbReference type="InterPro" id="IPR011644">
    <property type="entry name" value="Heme_NO-bd"/>
</dbReference>
<evidence type="ECO:0000256" key="3">
    <source>
        <dbReference type="ARBA" id="ARBA00022490"/>
    </source>
</evidence>
<dbReference type="GO" id="GO:0070482">
    <property type="term" value="P:response to oxygen levels"/>
    <property type="evidence" value="ECO:0007669"/>
    <property type="project" value="TreeGrafter"/>
</dbReference>
<protein>
    <recommendedName>
        <fullName evidence="2">guanylate cyclase</fullName>
        <ecNumber evidence="2">4.6.1.2</ecNumber>
    </recommendedName>
</protein>
<keyword evidence="11" id="KW-1185">Reference proteome</keyword>
<keyword evidence="7" id="KW-0141">cGMP biosynthesis</keyword>
<dbReference type="PANTHER" id="PTHR45655:SF13">
    <property type="entry name" value="SOLUBLE GUANYLATE CYCLASE GCY-32-RELATED"/>
    <property type="match status" value="1"/>
</dbReference>
<dbReference type="InterPro" id="IPR024096">
    <property type="entry name" value="NO_sig/Golgi_transp_ligand-bd"/>
</dbReference>
<feature type="domain" description="Guanylate cyclase" evidence="9">
    <location>
        <begin position="366"/>
        <end position="412"/>
    </location>
</feature>
<dbReference type="InterPro" id="IPR011645">
    <property type="entry name" value="HNOB_dom_associated"/>
</dbReference>
<keyword evidence="5" id="KW-0342">GTP-binding</keyword>
<evidence type="ECO:0000256" key="1">
    <source>
        <dbReference type="ARBA" id="ARBA00004496"/>
    </source>
</evidence>
<dbReference type="Proteomes" id="UP001208570">
    <property type="component" value="Unassembled WGS sequence"/>
</dbReference>
<dbReference type="Pfam" id="PF07701">
    <property type="entry name" value="HNOBA"/>
    <property type="match status" value="1"/>
</dbReference>
<proteinExistence type="predicted"/>
<organism evidence="10 11">
    <name type="scientific">Paralvinella palmiformis</name>
    <dbReference type="NCBI Taxonomy" id="53620"/>
    <lineage>
        <taxon>Eukaryota</taxon>
        <taxon>Metazoa</taxon>
        <taxon>Spiralia</taxon>
        <taxon>Lophotrochozoa</taxon>
        <taxon>Annelida</taxon>
        <taxon>Polychaeta</taxon>
        <taxon>Sedentaria</taxon>
        <taxon>Canalipalpata</taxon>
        <taxon>Terebellida</taxon>
        <taxon>Terebelliformia</taxon>
        <taxon>Alvinellidae</taxon>
        <taxon>Paralvinella</taxon>
    </lineage>
</organism>
<dbReference type="InterPro" id="IPR001054">
    <property type="entry name" value="A/G_cyclase"/>
</dbReference>
<dbReference type="InterPro" id="IPR038158">
    <property type="entry name" value="H-NOX_domain_sf"/>
</dbReference>
<dbReference type="Gene3D" id="3.30.70.1230">
    <property type="entry name" value="Nucleotide cyclase"/>
    <property type="match status" value="1"/>
</dbReference>
<accession>A0AAD9KEH7</accession>
<dbReference type="Gene3D" id="3.90.1520.10">
    <property type="entry name" value="H-NOX domain"/>
    <property type="match status" value="1"/>
</dbReference>
<evidence type="ECO:0000256" key="4">
    <source>
        <dbReference type="ARBA" id="ARBA00022741"/>
    </source>
</evidence>
<evidence type="ECO:0000256" key="7">
    <source>
        <dbReference type="ARBA" id="ARBA00023293"/>
    </source>
</evidence>
<dbReference type="GO" id="GO:0020037">
    <property type="term" value="F:heme binding"/>
    <property type="evidence" value="ECO:0007669"/>
    <property type="project" value="InterPro"/>
</dbReference>
<dbReference type="SUPFAM" id="SSF111126">
    <property type="entry name" value="Ligand-binding domain in the NO signalling and Golgi transport"/>
    <property type="match status" value="1"/>
</dbReference>
<keyword evidence="4" id="KW-0547">Nucleotide-binding</keyword>
<evidence type="ECO:0000256" key="6">
    <source>
        <dbReference type="ARBA" id="ARBA00023239"/>
    </source>
</evidence>
<dbReference type="GO" id="GO:0005525">
    <property type="term" value="F:GTP binding"/>
    <property type="evidence" value="ECO:0007669"/>
    <property type="project" value="UniProtKB-KW"/>
</dbReference>
<dbReference type="EMBL" id="JAODUP010000007">
    <property type="protein sequence ID" value="KAK2169731.1"/>
    <property type="molecule type" value="Genomic_DNA"/>
</dbReference>
<feature type="coiled-coil region" evidence="8">
    <location>
        <begin position="300"/>
        <end position="341"/>
    </location>
</feature>
<dbReference type="GO" id="GO:0019934">
    <property type="term" value="P:cGMP-mediated signaling"/>
    <property type="evidence" value="ECO:0007669"/>
    <property type="project" value="TreeGrafter"/>
</dbReference>
<dbReference type="GO" id="GO:0008074">
    <property type="term" value="C:guanylate cyclase complex, soluble"/>
    <property type="evidence" value="ECO:0007669"/>
    <property type="project" value="TreeGrafter"/>
</dbReference>
<dbReference type="InterPro" id="IPR042463">
    <property type="entry name" value="HNOB_dom_associated_sf"/>
</dbReference>
<dbReference type="InterPro" id="IPR029787">
    <property type="entry name" value="Nucleotide_cyclase"/>
</dbReference>
<dbReference type="SUPFAM" id="SSF55073">
    <property type="entry name" value="Nucleotide cyclase"/>
    <property type="match status" value="1"/>
</dbReference>
<keyword evidence="6" id="KW-0456">Lyase</keyword>
<comment type="subcellular location">
    <subcellularLocation>
        <location evidence="1">Cytoplasm</location>
    </subcellularLocation>
</comment>
<name>A0AAD9KEH7_9ANNE</name>
<dbReference type="EC" id="4.6.1.2" evidence="2"/>
<reference evidence="10" key="1">
    <citation type="journal article" date="2023" name="Mol. Biol. Evol.">
        <title>Third-Generation Sequencing Reveals the Adaptive Role of the Epigenome in Three Deep-Sea Polychaetes.</title>
        <authorList>
            <person name="Perez M."/>
            <person name="Aroh O."/>
            <person name="Sun Y."/>
            <person name="Lan Y."/>
            <person name="Juniper S.K."/>
            <person name="Young C.R."/>
            <person name="Angers B."/>
            <person name="Qian P.Y."/>
        </authorList>
    </citation>
    <scope>NUCLEOTIDE SEQUENCE</scope>
    <source>
        <strain evidence="10">P08H-3</strain>
    </source>
</reference>
<keyword evidence="3" id="KW-0963">Cytoplasm</keyword>
<evidence type="ECO:0000256" key="2">
    <source>
        <dbReference type="ARBA" id="ARBA00012202"/>
    </source>
</evidence>
<dbReference type="PANTHER" id="PTHR45655">
    <property type="entry name" value="GUANYLATE CYCLASE SOLUBLE SUBUNIT BETA-2"/>
    <property type="match status" value="1"/>
</dbReference>
<dbReference type="PROSITE" id="PS50125">
    <property type="entry name" value="GUANYLATE_CYCLASE_2"/>
    <property type="match status" value="1"/>
</dbReference>
<dbReference type="AlphaFoldDB" id="A0AAD9KEH7"/>
<sequence length="421" mass="48075">MFGNHFFKYCMDVGYDRVLRVLGGNLMDFLCNLDALHDQFDSIYPGMRAPTFRCTATDDGGLLLHYYSKKPDLHPIVRGIVQAASESLFNVSVTIEVRDELSTCQDHVVMYIHEQCPGARYTTAVRKRSSSLVSCMSRIRVNACVKDMRISAQTFCRAFPFHVMFNRKLEVTQAGKVLVRVLGLKNSKDKVLFSDLFQVVRPTIEVSFNSFLDRVNALFAVKTRPGKVRQMASATRDEARIANADYLTIRLKGQMVYIPESDSMLFLCSPRVCDLDDLKDKGLYLSDIPLHDATRDLILITQARRHERDLVEKLEDASNNLQKLQLKLEEDKRRTDELLHSILPSEIADKLRLNQPVDAEKYDLVTVLVADIVSFTTLCGNPNVMPIDIVRMLNKLYTHFDMLSNLNQVYKVGWSCWLVLC</sequence>
<dbReference type="Pfam" id="PF00211">
    <property type="entry name" value="Guanylate_cyc"/>
    <property type="match status" value="1"/>
</dbReference>